<dbReference type="InParanoid" id="S8E031"/>
<feature type="region of interest" description="Disordered" evidence="1">
    <location>
        <begin position="237"/>
        <end position="264"/>
    </location>
</feature>
<protein>
    <submittedName>
        <fullName evidence="2">Uncharacterized protein</fullName>
    </submittedName>
</protein>
<dbReference type="EMBL" id="KE504168">
    <property type="protein sequence ID" value="EPS98152.1"/>
    <property type="molecule type" value="Genomic_DNA"/>
</dbReference>
<dbReference type="AlphaFoldDB" id="S8E031"/>
<evidence type="ECO:0000256" key="1">
    <source>
        <dbReference type="SAM" id="MobiDB-lite"/>
    </source>
</evidence>
<sequence length="479" mass="53443">MFSAITDKSPADVYALGLFRYGYGYPLYDPDTVQAPGGEAFIGDVGFVANGTFYRMFNITKSHDDPINPQVPPGYVPHVFGSMVRTRREDAIQAGALHSKSITAKKISVEAGINNPMMTVGGSQHLGGSFEFNCQAEQGAVLVMQQSADRETIHRSRQLETHLHQNWKKWHIFVTDVLQVGIDIDEMIFISGTHKTANWAVASYVEAGRSSLFRFDASSPMVSCAFSLLSSSGVEMPPHQHWGPQRRTSSVTGSPSSQGSGDVDQNEIKKDQCVFINYYKMKRRRLFPPKVLRASAGYDRLSPRRDEDGRIGGIRASVDCDEESEEYELHTDNPSVERWDPVDFVLDYILETRADAEVALATDRDVSELCQHDNVDFPYDIALFLRTMKPHIMIDNDGVAMLSHDWLEYDSMSSLERFAPYDDSISMSGITPSGGSDESQLGEPPSSPEFFGFRETEPEGLDTITEEVLHSASNRLRDH</sequence>
<accession>S8E031</accession>
<dbReference type="HOGENOM" id="CLU_021108_0_1_1"/>
<evidence type="ECO:0000313" key="2">
    <source>
        <dbReference type="EMBL" id="EPS98152.1"/>
    </source>
</evidence>
<organism evidence="2 3">
    <name type="scientific">Fomitopsis schrenkii</name>
    <name type="common">Brown rot fungus</name>
    <dbReference type="NCBI Taxonomy" id="2126942"/>
    <lineage>
        <taxon>Eukaryota</taxon>
        <taxon>Fungi</taxon>
        <taxon>Dikarya</taxon>
        <taxon>Basidiomycota</taxon>
        <taxon>Agaricomycotina</taxon>
        <taxon>Agaricomycetes</taxon>
        <taxon>Polyporales</taxon>
        <taxon>Fomitopsis</taxon>
    </lineage>
</organism>
<dbReference type="OrthoDB" id="2804412at2759"/>
<dbReference type="eggNOG" id="ENOG502T1H2">
    <property type="taxonomic scope" value="Eukaryota"/>
</dbReference>
<keyword evidence="3" id="KW-1185">Reference proteome</keyword>
<evidence type="ECO:0000313" key="3">
    <source>
        <dbReference type="Proteomes" id="UP000015241"/>
    </source>
</evidence>
<gene>
    <name evidence="2" type="ORF">FOMPIDRAFT_1051736</name>
</gene>
<feature type="compositionally biased region" description="Low complexity" evidence="1">
    <location>
        <begin position="249"/>
        <end position="261"/>
    </location>
</feature>
<feature type="region of interest" description="Disordered" evidence="1">
    <location>
        <begin position="426"/>
        <end position="457"/>
    </location>
</feature>
<proteinExistence type="predicted"/>
<dbReference type="Proteomes" id="UP000015241">
    <property type="component" value="Unassembled WGS sequence"/>
</dbReference>
<name>S8E031_FOMSC</name>
<reference evidence="2 3" key="1">
    <citation type="journal article" date="2012" name="Science">
        <title>The Paleozoic origin of enzymatic lignin decomposition reconstructed from 31 fungal genomes.</title>
        <authorList>
            <person name="Floudas D."/>
            <person name="Binder M."/>
            <person name="Riley R."/>
            <person name="Barry K."/>
            <person name="Blanchette R.A."/>
            <person name="Henrissat B."/>
            <person name="Martinez A.T."/>
            <person name="Otillar R."/>
            <person name="Spatafora J.W."/>
            <person name="Yadav J.S."/>
            <person name="Aerts A."/>
            <person name="Benoit I."/>
            <person name="Boyd A."/>
            <person name="Carlson A."/>
            <person name="Copeland A."/>
            <person name="Coutinho P.M."/>
            <person name="de Vries R.P."/>
            <person name="Ferreira P."/>
            <person name="Findley K."/>
            <person name="Foster B."/>
            <person name="Gaskell J."/>
            <person name="Glotzer D."/>
            <person name="Gorecki P."/>
            <person name="Heitman J."/>
            <person name="Hesse C."/>
            <person name="Hori C."/>
            <person name="Igarashi K."/>
            <person name="Jurgens J.A."/>
            <person name="Kallen N."/>
            <person name="Kersten P."/>
            <person name="Kohler A."/>
            <person name="Kuees U."/>
            <person name="Kumar T.K.A."/>
            <person name="Kuo A."/>
            <person name="LaButti K."/>
            <person name="Larrondo L.F."/>
            <person name="Lindquist E."/>
            <person name="Ling A."/>
            <person name="Lombard V."/>
            <person name="Lucas S."/>
            <person name="Lundell T."/>
            <person name="Martin R."/>
            <person name="McLaughlin D.J."/>
            <person name="Morgenstern I."/>
            <person name="Morin E."/>
            <person name="Murat C."/>
            <person name="Nagy L.G."/>
            <person name="Nolan M."/>
            <person name="Ohm R.A."/>
            <person name="Patyshakuliyeva A."/>
            <person name="Rokas A."/>
            <person name="Ruiz-Duenas F.J."/>
            <person name="Sabat G."/>
            <person name="Salamov A."/>
            <person name="Samejima M."/>
            <person name="Schmutz J."/>
            <person name="Slot J.C."/>
            <person name="St John F."/>
            <person name="Stenlid J."/>
            <person name="Sun H."/>
            <person name="Sun S."/>
            <person name="Syed K."/>
            <person name="Tsang A."/>
            <person name="Wiebenga A."/>
            <person name="Young D."/>
            <person name="Pisabarro A."/>
            <person name="Eastwood D.C."/>
            <person name="Martin F."/>
            <person name="Cullen D."/>
            <person name="Grigoriev I.V."/>
            <person name="Hibbett D.S."/>
        </authorList>
    </citation>
    <scope>NUCLEOTIDE SEQUENCE</scope>
    <source>
        <strain evidence="3">FP-58527</strain>
    </source>
</reference>
<dbReference type="STRING" id="743788.S8E031"/>
<feature type="compositionally biased region" description="Polar residues" evidence="1">
    <location>
        <begin position="426"/>
        <end position="439"/>
    </location>
</feature>